<dbReference type="STRING" id="49186.SAMN05421647_10319"/>
<dbReference type="eggNOG" id="COG0375">
    <property type="taxonomic scope" value="Bacteria"/>
</dbReference>
<keyword evidence="2 5" id="KW-0533">Nickel</keyword>
<dbReference type="HAMAP" id="MF_00213">
    <property type="entry name" value="HypA_HybF"/>
    <property type="match status" value="1"/>
</dbReference>
<dbReference type="InterPro" id="IPR020538">
    <property type="entry name" value="Hydgase_Ni_incorp_HypA/HybF_CS"/>
</dbReference>
<reference evidence="7" key="1">
    <citation type="submission" date="2017-01" db="EMBL/GenBank/DDBJ databases">
        <authorList>
            <person name="Varghese N."/>
            <person name="Submissions S."/>
        </authorList>
    </citation>
    <scope>NUCLEOTIDE SEQUENCE [LARGE SCALE GENOMIC DNA]</scope>
    <source>
        <strain evidence="7">DSM 7027</strain>
    </source>
</reference>
<dbReference type="PIRSF" id="PIRSF004761">
    <property type="entry name" value="Hydrgn_mat_HypA"/>
    <property type="match status" value="1"/>
</dbReference>
<dbReference type="InterPro" id="IPR000688">
    <property type="entry name" value="HypA/HybF"/>
</dbReference>
<feature type="binding site" evidence="5">
    <location>
        <position position="73"/>
    </location>
    <ligand>
        <name>Zn(2+)</name>
        <dbReference type="ChEBI" id="CHEBI:29105"/>
    </ligand>
</feature>
<proteinExistence type="inferred from homology"/>
<evidence type="ECO:0000313" key="7">
    <source>
        <dbReference type="Proteomes" id="UP000186895"/>
    </source>
</evidence>
<dbReference type="GO" id="GO:0016151">
    <property type="term" value="F:nickel cation binding"/>
    <property type="evidence" value="ECO:0007669"/>
    <property type="project" value="UniProtKB-UniRule"/>
</dbReference>
<protein>
    <recommendedName>
        <fullName evidence="5">Hydrogenase maturation factor HypA</fullName>
    </recommendedName>
</protein>
<dbReference type="PANTHER" id="PTHR34535">
    <property type="entry name" value="HYDROGENASE MATURATION FACTOR HYPA"/>
    <property type="match status" value="1"/>
</dbReference>
<dbReference type="RefSeq" id="WP_076462158.1">
    <property type="nucleotide sequence ID" value="NZ_FTMN01000003.1"/>
</dbReference>
<dbReference type="EMBL" id="FTMN01000003">
    <property type="protein sequence ID" value="SIQ21906.1"/>
    <property type="molecule type" value="Genomic_DNA"/>
</dbReference>
<comment type="similarity">
    <text evidence="1 5">Belongs to the HypA/HybF family.</text>
</comment>
<dbReference type="GO" id="GO:0008270">
    <property type="term" value="F:zinc ion binding"/>
    <property type="evidence" value="ECO:0007669"/>
    <property type="project" value="UniProtKB-UniRule"/>
</dbReference>
<evidence type="ECO:0000256" key="1">
    <source>
        <dbReference type="ARBA" id="ARBA00010748"/>
    </source>
</evidence>
<comment type="function">
    <text evidence="5">Involved in the maturation of [NiFe] hydrogenases. Required for nickel insertion into the metal center of the hydrogenase.</text>
</comment>
<dbReference type="Proteomes" id="UP000186895">
    <property type="component" value="Unassembled WGS sequence"/>
</dbReference>
<dbReference type="PANTHER" id="PTHR34535:SF3">
    <property type="entry name" value="HYDROGENASE MATURATION FACTOR HYPA"/>
    <property type="match status" value="1"/>
</dbReference>
<dbReference type="GO" id="GO:0051604">
    <property type="term" value="P:protein maturation"/>
    <property type="evidence" value="ECO:0007669"/>
    <property type="project" value="InterPro"/>
</dbReference>
<keyword evidence="4 5" id="KW-0862">Zinc</keyword>
<dbReference type="Gene3D" id="3.30.2320.80">
    <property type="match status" value="1"/>
</dbReference>
<evidence type="ECO:0000256" key="2">
    <source>
        <dbReference type="ARBA" id="ARBA00022596"/>
    </source>
</evidence>
<keyword evidence="7" id="KW-1185">Reference proteome</keyword>
<dbReference type="PROSITE" id="PS01249">
    <property type="entry name" value="HYPA"/>
    <property type="match status" value="1"/>
</dbReference>
<feature type="binding site" evidence="5">
    <location>
        <position position="2"/>
    </location>
    <ligand>
        <name>Ni(2+)</name>
        <dbReference type="ChEBI" id="CHEBI:49786"/>
    </ligand>
</feature>
<dbReference type="AlphaFoldDB" id="A0A1N6QZY5"/>
<evidence type="ECO:0000256" key="5">
    <source>
        <dbReference type="HAMAP-Rule" id="MF_00213"/>
    </source>
</evidence>
<feature type="binding site" evidence="5">
    <location>
        <position position="76"/>
    </location>
    <ligand>
        <name>Zn(2+)</name>
        <dbReference type="ChEBI" id="CHEBI:29105"/>
    </ligand>
</feature>
<gene>
    <name evidence="5" type="primary">hypA</name>
    <name evidence="6" type="ORF">SAMN05421647_10319</name>
</gene>
<evidence type="ECO:0000313" key="6">
    <source>
        <dbReference type="EMBL" id="SIQ21906.1"/>
    </source>
</evidence>
<evidence type="ECO:0000256" key="3">
    <source>
        <dbReference type="ARBA" id="ARBA00022723"/>
    </source>
</evidence>
<organism evidence="6 7">
    <name type="scientific">Marinobacterium stanieri</name>
    <dbReference type="NCBI Taxonomy" id="49186"/>
    <lineage>
        <taxon>Bacteria</taxon>
        <taxon>Pseudomonadati</taxon>
        <taxon>Pseudomonadota</taxon>
        <taxon>Gammaproteobacteria</taxon>
        <taxon>Oceanospirillales</taxon>
        <taxon>Oceanospirillaceae</taxon>
        <taxon>Marinobacterium</taxon>
    </lineage>
</organism>
<evidence type="ECO:0000256" key="4">
    <source>
        <dbReference type="ARBA" id="ARBA00022833"/>
    </source>
</evidence>
<name>A0A1N6QZY5_9GAMM</name>
<sequence length="113" mass="12058">MHELSLCRSLIKLLQQQAEQQGFSRVCAIWLDVGPIAGVVPEALEFAFSACSPGTLAEGATLHMVPSQATARCRDCGQISNPSSRLDPCPHCGHAAVDLISGDNLTIKELEVE</sequence>
<dbReference type="Pfam" id="PF01155">
    <property type="entry name" value="HypA"/>
    <property type="match status" value="1"/>
</dbReference>
<accession>A0A1N6QZY5</accession>
<keyword evidence="3 5" id="KW-0479">Metal-binding</keyword>
<feature type="binding site" evidence="5">
    <location>
        <position position="89"/>
    </location>
    <ligand>
        <name>Zn(2+)</name>
        <dbReference type="ChEBI" id="CHEBI:29105"/>
    </ligand>
</feature>
<dbReference type="NCBIfam" id="TIGR00100">
    <property type="entry name" value="hypA"/>
    <property type="match status" value="1"/>
</dbReference>
<feature type="binding site" evidence="5">
    <location>
        <position position="92"/>
    </location>
    <ligand>
        <name>Zn(2+)</name>
        <dbReference type="ChEBI" id="CHEBI:29105"/>
    </ligand>
</feature>